<dbReference type="InterPro" id="IPR000195">
    <property type="entry name" value="Rab-GAP-TBC_dom"/>
</dbReference>
<organism evidence="4 5">
    <name type="scientific">Paragonimus westermani</name>
    <dbReference type="NCBI Taxonomy" id="34504"/>
    <lineage>
        <taxon>Eukaryota</taxon>
        <taxon>Metazoa</taxon>
        <taxon>Spiralia</taxon>
        <taxon>Lophotrochozoa</taxon>
        <taxon>Platyhelminthes</taxon>
        <taxon>Trematoda</taxon>
        <taxon>Digenea</taxon>
        <taxon>Plagiorchiida</taxon>
        <taxon>Troglotremata</taxon>
        <taxon>Troglotrematidae</taxon>
        <taxon>Paragonimus</taxon>
    </lineage>
</organism>
<keyword evidence="1" id="KW-0343">GTPase activation</keyword>
<evidence type="ECO:0000259" key="3">
    <source>
        <dbReference type="PROSITE" id="PS50086"/>
    </source>
</evidence>
<accession>A0A8T0DRY3</accession>
<dbReference type="Pfam" id="PF00566">
    <property type="entry name" value="RabGAP-TBC"/>
    <property type="match status" value="1"/>
</dbReference>
<dbReference type="SMART" id="SM00164">
    <property type="entry name" value="TBC"/>
    <property type="match status" value="1"/>
</dbReference>
<dbReference type="PANTHER" id="PTHR22957">
    <property type="entry name" value="TBC1 DOMAIN FAMILY MEMBER GTPASE-ACTIVATING PROTEIN"/>
    <property type="match status" value="1"/>
</dbReference>
<evidence type="ECO:0000256" key="1">
    <source>
        <dbReference type="ARBA" id="ARBA00022468"/>
    </source>
</evidence>
<sequence length="543" mass="62921">MYLCHLKSFPSETHKQTHSEEERQRVTAFDGSDDSSVNSRDKNPDATKMAMMTTLTSSSNHPKISSTTKPNGARDLLFKIIRDPVSKVQLGSGTKVTQDLVSHPMCQKQRPSDSRQPTSLLSNSVDSIKLTLVANAFYAWLAHCRYMKLVNTHLSDLVIHSSACYDQTDGSWDTLNSKTWTELYTGLSQKEKMHFNPTQIYQHIYHGGCDPAIRTQVWPYLLGIFKWSMTDMEKQDHMNELSQHYWSKQAEWMSLQQSLEEHKNCENVSLTPLSSGLDFKVADTLPSVVICGKNKVEFKDEIRDQFGHVLETVQKDVVRCDRNTELFSKFENHGDTNLALLRRVLLTYIWEHLDDGYTQGMCDVIAPILALITAEPEMTMESVEVTTYAYFRHLLQMRLGKLFTYAHSSTLMDKNFSSLRALVHVMDHELAGHMQACGEFTHFYFCYRWFLLDFKREFNYLDIFRVWETLLAAMHHISNRFEMFVALALIQSYRDVIINTRMEFTDILKFFNERAEKHNVEDILSLARKFAWEVQCLSSRPDV</sequence>
<dbReference type="Gene3D" id="1.10.8.270">
    <property type="entry name" value="putative rabgap domain of human tbc1 domain family member 14 like domains"/>
    <property type="match status" value="1"/>
</dbReference>
<feature type="domain" description="Rab-GAP TBC" evidence="3">
    <location>
        <begin position="208"/>
        <end position="474"/>
    </location>
</feature>
<dbReference type="SUPFAM" id="SSF47923">
    <property type="entry name" value="Ypt/Rab-GAP domain of gyp1p"/>
    <property type="match status" value="2"/>
</dbReference>
<comment type="caution">
    <text evidence="4">The sequence shown here is derived from an EMBL/GenBank/DDBJ whole genome shotgun (WGS) entry which is preliminary data.</text>
</comment>
<evidence type="ECO:0000256" key="2">
    <source>
        <dbReference type="SAM" id="MobiDB-lite"/>
    </source>
</evidence>
<dbReference type="EMBL" id="JTDF01001390">
    <property type="protein sequence ID" value="KAF8570096.1"/>
    <property type="molecule type" value="Genomic_DNA"/>
</dbReference>
<dbReference type="AlphaFoldDB" id="A0A8T0DRY3"/>
<gene>
    <name evidence="4" type="ORF">P879_06218</name>
</gene>
<evidence type="ECO:0000313" key="5">
    <source>
        <dbReference type="Proteomes" id="UP000699462"/>
    </source>
</evidence>
<keyword evidence="5" id="KW-1185">Reference proteome</keyword>
<dbReference type="Gene3D" id="1.10.472.80">
    <property type="entry name" value="Ypt/Rab-GAP domain of gyp1p, domain 3"/>
    <property type="match status" value="1"/>
</dbReference>
<feature type="region of interest" description="Disordered" evidence="2">
    <location>
        <begin position="9"/>
        <end position="46"/>
    </location>
</feature>
<dbReference type="PANTHER" id="PTHR22957:SF502">
    <property type="entry name" value="SMALL G PROTEIN SIGNALING MODULATOR 2-RELATED"/>
    <property type="match status" value="1"/>
</dbReference>
<dbReference type="Proteomes" id="UP000699462">
    <property type="component" value="Unassembled WGS sequence"/>
</dbReference>
<evidence type="ECO:0000313" key="4">
    <source>
        <dbReference type="EMBL" id="KAF8570096.1"/>
    </source>
</evidence>
<dbReference type="InterPro" id="IPR035969">
    <property type="entry name" value="Rab-GAP_TBC_sf"/>
</dbReference>
<name>A0A8T0DRY3_9TREM</name>
<feature type="compositionally biased region" description="Basic and acidic residues" evidence="2">
    <location>
        <begin position="12"/>
        <end position="25"/>
    </location>
</feature>
<dbReference type="OrthoDB" id="10264062at2759"/>
<protein>
    <recommendedName>
        <fullName evidence="3">Rab-GAP TBC domain-containing protein</fullName>
    </recommendedName>
</protein>
<proteinExistence type="predicted"/>
<dbReference type="GO" id="GO:0005096">
    <property type="term" value="F:GTPase activator activity"/>
    <property type="evidence" value="ECO:0007669"/>
    <property type="project" value="UniProtKB-KW"/>
</dbReference>
<dbReference type="PROSITE" id="PS50086">
    <property type="entry name" value="TBC_RABGAP"/>
    <property type="match status" value="1"/>
</dbReference>
<reference evidence="4 5" key="1">
    <citation type="submission" date="2019-07" db="EMBL/GenBank/DDBJ databases">
        <title>Annotation for the trematode Paragonimus westermani.</title>
        <authorList>
            <person name="Choi Y.-J."/>
        </authorList>
    </citation>
    <scope>NUCLEOTIDE SEQUENCE [LARGE SCALE GENOMIC DNA]</scope>
    <source>
        <strain evidence="4">180907_Pwestermani</strain>
    </source>
</reference>